<reference evidence="3 4" key="1">
    <citation type="submission" date="2024-05" db="EMBL/GenBank/DDBJ databases">
        <title>Neorhizobium sp. Rsf11, a plant growth promoting and heavy metal resistant PAH-degrader.</title>
        <authorList>
            <person name="Golubev S.N."/>
            <person name="Muratova A.Y."/>
            <person name="Markelova M.I."/>
        </authorList>
    </citation>
    <scope>NUCLEOTIDE SEQUENCE [LARGE SCALE GENOMIC DNA]</scope>
    <source>
        <strain evidence="3 4">Rsf11</strain>
    </source>
</reference>
<evidence type="ECO:0000259" key="2">
    <source>
        <dbReference type="Pfam" id="PF00582"/>
    </source>
</evidence>
<dbReference type="InterPro" id="IPR006015">
    <property type="entry name" value="Universal_stress_UspA"/>
</dbReference>
<dbReference type="Pfam" id="PF00582">
    <property type="entry name" value="Usp"/>
    <property type="match status" value="1"/>
</dbReference>
<evidence type="ECO:0000313" key="4">
    <source>
        <dbReference type="Proteomes" id="UP001496627"/>
    </source>
</evidence>
<accession>A0ABV0M634</accession>
<keyword evidence="4" id="KW-1185">Reference proteome</keyword>
<gene>
    <name evidence="3" type="ORF">ABK249_20610</name>
</gene>
<dbReference type="InterPro" id="IPR006016">
    <property type="entry name" value="UspA"/>
</dbReference>
<dbReference type="PANTHER" id="PTHR46268">
    <property type="entry name" value="STRESS RESPONSE PROTEIN NHAX"/>
    <property type="match status" value="1"/>
</dbReference>
<dbReference type="Proteomes" id="UP001496627">
    <property type="component" value="Unassembled WGS sequence"/>
</dbReference>
<sequence length="162" mass="16961">MTRQRSCFILGVVAARRPGEVLMRHILLATDGSESAARATKVTVMALAGGGKLSILTVEGHATEDVKQFARAEGSVGDAIEGLANQILHQARESAHKAGVGDVEVQSAWGDTAEVIIDKARRDKVDVIVVGRRGRGRLTGLLLGSVSQKLVSLASCAVVVVP</sequence>
<proteinExistence type="inferred from homology"/>
<comment type="caution">
    <text evidence="3">The sequence shown here is derived from an EMBL/GenBank/DDBJ whole genome shotgun (WGS) entry which is preliminary data.</text>
</comment>
<dbReference type="PANTHER" id="PTHR46268:SF6">
    <property type="entry name" value="UNIVERSAL STRESS PROTEIN UP12"/>
    <property type="match status" value="1"/>
</dbReference>
<dbReference type="EMBL" id="JBEAAL010000017">
    <property type="protein sequence ID" value="MEQ1407338.1"/>
    <property type="molecule type" value="Genomic_DNA"/>
</dbReference>
<evidence type="ECO:0000313" key="3">
    <source>
        <dbReference type="EMBL" id="MEQ1407338.1"/>
    </source>
</evidence>
<evidence type="ECO:0000256" key="1">
    <source>
        <dbReference type="ARBA" id="ARBA00008791"/>
    </source>
</evidence>
<dbReference type="InterPro" id="IPR014729">
    <property type="entry name" value="Rossmann-like_a/b/a_fold"/>
</dbReference>
<feature type="domain" description="UspA" evidence="2">
    <location>
        <begin position="23"/>
        <end position="162"/>
    </location>
</feature>
<dbReference type="CDD" id="cd00293">
    <property type="entry name" value="USP-like"/>
    <property type="match status" value="1"/>
</dbReference>
<dbReference type="SUPFAM" id="SSF52402">
    <property type="entry name" value="Adenine nucleotide alpha hydrolases-like"/>
    <property type="match status" value="1"/>
</dbReference>
<comment type="similarity">
    <text evidence="1">Belongs to the universal stress protein A family.</text>
</comment>
<organism evidence="3 4">
    <name type="scientific">Neorhizobium phenanthreniclasticum</name>
    <dbReference type="NCBI Taxonomy" id="3157917"/>
    <lineage>
        <taxon>Bacteria</taxon>
        <taxon>Pseudomonadati</taxon>
        <taxon>Pseudomonadota</taxon>
        <taxon>Alphaproteobacteria</taxon>
        <taxon>Hyphomicrobiales</taxon>
        <taxon>Rhizobiaceae</taxon>
        <taxon>Rhizobium/Agrobacterium group</taxon>
        <taxon>Neorhizobium</taxon>
    </lineage>
</organism>
<dbReference type="PRINTS" id="PR01438">
    <property type="entry name" value="UNVRSLSTRESS"/>
</dbReference>
<dbReference type="Gene3D" id="3.40.50.620">
    <property type="entry name" value="HUPs"/>
    <property type="match status" value="1"/>
</dbReference>
<name>A0ABV0M634_9HYPH</name>
<protein>
    <submittedName>
        <fullName evidence="3">Universal stress protein</fullName>
    </submittedName>
</protein>